<organism evidence="7 8">
    <name type="scientific">Desulfosporosinus orientis (strain ATCC 19365 / DSM 765 / NCIMB 8382 / VKM B-1628 / Singapore I)</name>
    <name type="common">Desulfotomaculum orientis</name>
    <dbReference type="NCBI Taxonomy" id="768706"/>
    <lineage>
        <taxon>Bacteria</taxon>
        <taxon>Bacillati</taxon>
        <taxon>Bacillota</taxon>
        <taxon>Clostridia</taxon>
        <taxon>Eubacteriales</taxon>
        <taxon>Desulfitobacteriaceae</taxon>
        <taxon>Desulfosporosinus</taxon>
    </lineage>
</organism>
<evidence type="ECO:0000259" key="5">
    <source>
        <dbReference type="PROSITE" id="PS50111"/>
    </source>
</evidence>
<dbReference type="Pfam" id="PF00672">
    <property type="entry name" value="HAMP"/>
    <property type="match status" value="1"/>
</dbReference>
<dbReference type="SMART" id="SM00304">
    <property type="entry name" value="HAMP"/>
    <property type="match status" value="1"/>
</dbReference>
<dbReference type="OrthoDB" id="2078696at2"/>
<keyword evidence="8" id="KW-1185">Reference proteome</keyword>
<evidence type="ECO:0000313" key="7">
    <source>
        <dbReference type="EMBL" id="AET69451.1"/>
    </source>
</evidence>
<dbReference type="SMART" id="SM00283">
    <property type="entry name" value="MA"/>
    <property type="match status" value="1"/>
</dbReference>
<dbReference type="GO" id="GO:0007165">
    <property type="term" value="P:signal transduction"/>
    <property type="evidence" value="ECO:0007669"/>
    <property type="project" value="UniProtKB-KW"/>
</dbReference>
<dbReference type="AlphaFoldDB" id="G7WE53"/>
<feature type="transmembrane region" description="Helical" evidence="4">
    <location>
        <begin position="200"/>
        <end position="220"/>
    </location>
</feature>
<dbReference type="Pfam" id="PF00015">
    <property type="entry name" value="MCPsignal"/>
    <property type="match status" value="1"/>
</dbReference>
<accession>G7WE53</accession>
<dbReference type="CDD" id="cd11386">
    <property type="entry name" value="MCP_signal"/>
    <property type="match status" value="1"/>
</dbReference>
<evidence type="ECO:0000313" key="8">
    <source>
        <dbReference type="Proteomes" id="UP000006346"/>
    </source>
</evidence>
<dbReference type="InterPro" id="IPR024478">
    <property type="entry name" value="HlyB_4HB_MCP"/>
</dbReference>
<protein>
    <submittedName>
        <fullName evidence="7">Methyl-accepting chemotaxis protein</fullName>
    </submittedName>
</protein>
<dbReference type="Gene3D" id="1.10.287.950">
    <property type="entry name" value="Methyl-accepting chemotaxis protein"/>
    <property type="match status" value="1"/>
</dbReference>
<dbReference type="SUPFAM" id="SSF58104">
    <property type="entry name" value="Methyl-accepting chemotaxis protein (MCP) signaling domain"/>
    <property type="match status" value="1"/>
</dbReference>
<feature type="transmembrane region" description="Helical" evidence="4">
    <location>
        <begin position="20"/>
        <end position="42"/>
    </location>
</feature>
<dbReference type="PANTHER" id="PTHR32089">
    <property type="entry name" value="METHYL-ACCEPTING CHEMOTAXIS PROTEIN MCPB"/>
    <property type="match status" value="1"/>
</dbReference>
<keyword evidence="1 3" id="KW-0807">Transducer</keyword>
<dbReference type="KEGG" id="dor:Desor_4009"/>
<dbReference type="HOGENOM" id="CLU_000445_107_27_9"/>
<dbReference type="Gene3D" id="6.10.340.10">
    <property type="match status" value="1"/>
</dbReference>
<name>G7WE53_DESOD</name>
<dbReference type="eggNOG" id="COG0840">
    <property type="taxonomic scope" value="Bacteria"/>
</dbReference>
<dbReference type="Pfam" id="PF12729">
    <property type="entry name" value="4HB_MCP_1"/>
    <property type="match status" value="1"/>
</dbReference>
<dbReference type="STRING" id="768706.Desor_4009"/>
<dbReference type="EMBL" id="CP003108">
    <property type="protein sequence ID" value="AET69451.1"/>
    <property type="molecule type" value="Genomic_DNA"/>
</dbReference>
<dbReference type="PROSITE" id="PS50111">
    <property type="entry name" value="CHEMOTAXIS_TRANSDUC_2"/>
    <property type="match status" value="1"/>
</dbReference>
<dbReference type="FunFam" id="1.10.287.950:FF:000001">
    <property type="entry name" value="Methyl-accepting chemotaxis sensory transducer"/>
    <property type="match status" value="1"/>
</dbReference>
<dbReference type="PROSITE" id="PS50885">
    <property type="entry name" value="HAMP"/>
    <property type="match status" value="1"/>
</dbReference>
<keyword evidence="4" id="KW-0472">Membrane</keyword>
<evidence type="ECO:0000256" key="3">
    <source>
        <dbReference type="PROSITE-ProRule" id="PRU00284"/>
    </source>
</evidence>
<feature type="domain" description="Methyl-accepting transducer" evidence="5">
    <location>
        <begin position="293"/>
        <end position="529"/>
    </location>
</feature>
<keyword evidence="4" id="KW-1133">Transmembrane helix</keyword>
<evidence type="ECO:0000256" key="1">
    <source>
        <dbReference type="ARBA" id="ARBA00023224"/>
    </source>
</evidence>
<sequence>MDKKLNIPKSTLSYGTRIKLLLGFLAVLALTILVGAVGYYGVYKINKEAEDIGEHWLNGTSALSQVIEDTEDTRRYLLGGFLMRSDAQAFQEYRARFSIVKVKWEQDFVEYKKYVTSPDGKARSEAMRQSFDKYMDDAEQVWMLTQVGKDVEARSVLTQISKASFDQVLKDMEAQMNYMADGGGQATLHAQTTESSIIKLLIAFVLLSVIVGAVLAIMLARHISKPLAAVTKVAQAVAEGNLSISMPEIKNKDEIGILSRAVSEMLNSLRSVISEVITQSESVADTSQELSAASEQATASSEQVSETLSQVAAGATNTAVSIGETVSVIEELSANAQQVAANAESVSQSSGKAAQAAEFGALQAENAVSKIEAIREVSNQSAEVIFRLGDQSKQIGQIVDVIKGIADQTNLLALNAAIEAARAGEQGRGFAVVAEEVRKLAEQSSSSTIQIETLIGNIQRDTEHAVGVMEKGKAEVKDGVDAVNTAGDSFRTIVEEVNKVVEQIQQITEATKQMAIGTSSAAKSAENINVISQQAAASTQEVAASSEEQAASMATVSQSAETLAQLGNRLMSAVAKFEL</sequence>
<reference evidence="8" key="1">
    <citation type="submission" date="2011-11" db="EMBL/GenBank/DDBJ databases">
        <title>Complete sequence of Desulfosporosinus orientis DSM 765.</title>
        <authorList>
            <person name="Lucas S."/>
            <person name="Han J."/>
            <person name="Lapidus A."/>
            <person name="Cheng J.-F."/>
            <person name="Goodwin L."/>
            <person name="Pitluck S."/>
            <person name="Peters L."/>
            <person name="Ovchinnikova G."/>
            <person name="Teshima H."/>
            <person name="Detter J.C."/>
            <person name="Han C."/>
            <person name="Tapia R."/>
            <person name="Land M."/>
            <person name="Hauser L."/>
            <person name="Kyrpides N."/>
            <person name="Ivanova N."/>
            <person name="Pagani I."/>
            <person name="Pester M."/>
            <person name="Spring S."/>
            <person name="Ollivier B."/>
            <person name="Rattei T."/>
            <person name="Klenk H.-P."/>
            <person name="Wagner M."/>
            <person name="Loy A."/>
            <person name="Woyke T."/>
        </authorList>
    </citation>
    <scope>NUCLEOTIDE SEQUENCE [LARGE SCALE GENOMIC DNA]</scope>
    <source>
        <strain evidence="8">ATCC 19365 / DSM 765 / NCIMB 8382 / VKM B-1628</strain>
    </source>
</reference>
<dbReference type="Proteomes" id="UP000006346">
    <property type="component" value="Chromosome"/>
</dbReference>
<dbReference type="InterPro" id="IPR004089">
    <property type="entry name" value="MCPsignal_dom"/>
</dbReference>
<evidence type="ECO:0000259" key="6">
    <source>
        <dbReference type="PROSITE" id="PS50885"/>
    </source>
</evidence>
<dbReference type="InterPro" id="IPR003660">
    <property type="entry name" value="HAMP_dom"/>
</dbReference>
<gene>
    <name evidence="7" type="ordered locus">Desor_4009</name>
</gene>
<comment type="similarity">
    <text evidence="2">Belongs to the methyl-accepting chemotaxis (MCP) protein family.</text>
</comment>
<evidence type="ECO:0000256" key="2">
    <source>
        <dbReference type="ARBA" id="ARBA00029447"/>
    </source>
</evidence>
<dbReference type="RefSeq" id="WP_014186258.1">
    <property type="nucleotide sequence ID" value="NC_016584.1"/>
</dbReference>
<dbReference type="PANTHER" id="PTHR32089:SF112">
    <property type="entry name" value="LYSOZYME-LIKE PROTEIN-RELATED"/>
    <property type="match status" value="1"/>
</dbReference>
<proteinExistence type="inferred from homology"/>
<dbReference type="GO" id="GO:0006935">
    <property type="term" value="P:chemotaxis"/>
    <property type="evidence" value="ECO:0007669"/>
    <property type="project" value="UniProtKB-ARBA"/>
</dbReference>
<evidence type="ECO:0000256" key="4">
    <source>
        <dbReference type="SAM" id="Phobius"/>
    </source>
</evidence>
<reference evidence="7 8" key="2">
    <citation type="journal article" date="2012" name="J. Bacteriol.">
        <title>Complete genome sequences of Desulfosporosinus orientis DSM765T, Desulfosporosinus youngiae DSM17734T, Desulfosporosinus meridiei DSM13257T, and Desulfosporosinus acidiphilus DSM22704T.</title>
        <authorList>
            <person name="Pester M."/>
            <person name="Brambilla E."/>
            <person name="Alazard D."/>
            <person name="Rattei T."/>
            <person name="Weinmaier T."/>
            <person name="Han J."/>
            <person name="Lucas S."/>
            <person name="Lapidus A."/>
            <person name="Cheng J.F."/>
            <person name="Goodwin L."/>
            <person name="Pitluck S."/>
            <person name="Peters L."/>
            <person name="Ovchinnikova G."/>
            <person name="Teshima H."/>
            <person name="Detter J.C."/>
            <person name="Han C.S."/>
            <person name="Tapia R."/>
            <person name="Land M.L."/>
            <person name="Hauser L."/>
            <person name="Kyrpides N.C."/>
            <person name="Ivanova N.N."/>
            <person name="Pagani I."/>
            <person name="Huntmann M."/>
            <person name="Wei C.L."/>
            <person name="Davenport K.W."/>
            <person name="Daligault H."/>
            <person name="Chain P.S."/>
            <person name="Chen A."/>
            <person name="Mavromatis K."/>
            <person name="Markowitz V."/>
            <person name="Szeto E."/>
            <person name="Mikhailova N."/>
            <person name="Pati A."/>
            <person name="Wagner M."/>
            <person name="Woyke T."/>
            <person name="Ollivier B."/>
            <person name="Klenk H.P."/>
            <person name="Spring S."/>
            <person name="Loy A."/>
        </authorList>
    </citation>
    <scope>NUCLEOTIDE SEQUENCE [LARGE SCALE GENOMIC DNA]</scope>
    <source>
        <strain evidence="8">ATCC 19365 / DSM 765 / NCIMB 8382 / VKM B-1628</strain>
    </source>
</reference>
<feature type="domain" description="HAMP" evidence="6">
    <location>
        <begin position="221"/>
        <end position="274"/>
    </location>
</feature>
<dbReference type="GO" id="GO:0016020">
    <property type="term" value="C:membrane"/>
    <property type="evidence" value="ECO:0007669"/>
    <property type="project" value="InterPro"/>
</dbReference>
<dbReference type="CDD" id="cd06225">
    <property type="entry name" value="HAMP"/>
    <property type="match status" value="1"/>
</dbReference>
<keyword evidence="4" id="KW-0812">Transmembrane</keyword>
<dbReference type="PATRIC" id="fig|768706.3.peg.4056"/>